<dbReference type="PANTHER" id="PTHR31162:SF3">
    <property type="entry name" value="TRANSPORTER_MALIC ACID TRANSPORT PROTEIN, PUTATIVE-RELATED"/>
    <property type="match status" value="1"/>
</dbReference>
<accession>A0A179G5D4</accession>
<keyword evidence="4 6" id="KW-0472">Membrane</keyword>
<dbReference type="GeneID" id="28854683"/>
<dbReference type="STRING" id="1380566.A0A179G5D4"/>
<keyword evidence="2 6" id="KW-0812">Transmembrane</keyword>
<comment type="subcellular location">
    <subcellularLocation>
        <location evidence="1">Membrane</location>
        <topology evidence="1">Multi-pass membrane protein</topology>
    </subcellularLocation>
</comment>
<feature type="compositionally biased region" description="Basic and acidic residues" evidence="5">
    <location>
        <begin position="23"/>
        <end position="34"/>
    </location>
</feature>
<feature type="transmembrane region" description="Helical" evidence="6">
    <location>
        <begin position="329"/>
        <end position="348"/>
    </location>
</feature>
<dbReference type="OrthoDB" id="2901184at2759"/>
<dbReference type="Gene3D" id="1.50.10.150">
    <property type="entry name" value="Voltage-dependent anion channel"/>
    <property type="match status" value="1"/>
</dbReference>
<dbReference type="PANTHER" id="PTHR31162">
    <property type="entry name" value="MALIC ACID TRANSPORT PROTEIN-RELATED"/>
    <property type="match status" value="1"/>
</dbReference>
<protein>
    <submittedName>
        <fullName evidence="7">C4-dicarboxylate transporter</fullName>
    </submittedName>
</protein>
<feature type="transmembrane region" description="Helical" evidence="6">
    <location>
        <begin position="255"/>
        <end position="276"/>
    </location>
</feature>
<evidence type="ECO:0000256" key="2">
    <source>
        <dbReference type="ARBA" id="ARBA00022692"/>
    </source>
</evidence>
<reference evidence="7 8" key="1">
    <citation type="journal article" date="2016" name="PLoS Pathog.">
        <title>Biosynthesis of antibiotic leucinostatins in bio-control fungus Purpureocillium lilacinum and their inhibition on phytophthora revealed by genome mining.</title>
        <authorList>
            <person name="Wang G."/>
            <person name="Liu Z."/>
            <person name="Lin R."/>
            <person name="Li E."/>
            <person name="Mao Z."/>
            <person name="Ling J."/>
            <person name="Yang Y."/>
            <person name="Yin W.B."/>
            <person name="Xie B."/>
        </authorList>
    </citation>
    <scope>NUCLEOTIDE SEQUENCE [LARGE SCALE GENOMIC DNA]</scope>
    <source>
        <strain evidence="7">170</strain>
    </source>
</reference>
<dbReference type="Pfam" id="PF03595">
    <property type="entry name" value="SLAC1"/>
    <property type="match status" value="1"/>
</dbReference>
<dbReference type="GO" id="GO:0015140">
    <property type="term" value="F:malate transmembrane transporter activity"/>
    <property type="evidence" value="ECO:0007669"/>
    <property type="project" value="InterPro"/>
</dbReference>
<dbReference type="InterPro" id="IPR030185">
    <property type="entry name" value="Mae1"/>
</dbReference>
<proteinExistence type="predicted"/>
<evidence type="ECO:0000256" key="6">
    <source>
        <dbReference type="SAM" id="Phobius"/>
    </source>
</evidence>
<keyword evidence="3 6" id="KW-1133">Transmembrane helix</keyword>
<feature type="transmembrane region" description="Helical" evidence="6">
    <location>
        <begin position="142"/>
        <end position="166"/>
    </location>
</feature>
<dbReference type="GO" id="GO:0016020">
    <property type="term" value="C:membrane"/>
    <property type="evidence" value="ECO:0007669"/>
    <property type="project" value="UniProtKB-SubCell"/>
</dbReference>
<feature type="transmembrane region" description="Helical" evidence="6">
    <location>
        <begin position="368"/>
        <end position="390"/>
    </location>
</feature>
<dbReference type="EMBL" id="LSBJ02000001">
    <property type="protein sequence ID" value="OAQ73032.1"/>
    <property type="molecule type" value="Genomic_DNA"/>
</dbReference>
<evidence type="ECO:0000256" key="1">
    <source>
        <dbReference type="ARBA" id="ARBA00004141"/>
    </source>
</evidence>
<feature type="transmembrane region" description="Helical" evidence="6">
    <location>
        <begin position="288"/>
        <end position="317"/>
    </location>
</feature>
<feature type="transmembrane region" description="Helical" evidence="6">
    <location>
        <begin position="435"/>
        <end position="457"/>
    </location>
</feature>
<feature type="transmembrane region" description="Helical" evidence="6">
    <location>
        <begin position="116"/>
        <end position="136"/>
    </location>
</feature>
<evidence type="ECO:0000313" key="8">
    <source>
        <dbReference type="Proteomes" id="UP000078397"/>
    </source>
</evidence>
<gene>
    <name evidence="7" type="ORF">VFPPC_12912</name>
</gene>
<feature type="transmembrane region" description="Helical" evidence="6">
    <location>
        <begin position="411"/>
        <end position="429"/>
    </location>
</feature>
<keyword evidence="8" id="KW-1185">Reference proteome</keyword>
<feature type="transmembrane region" description="Helical" evidence="6">
    <location>
        <begin position="222"/>
        <end position="243"/>
    </location>
</feature>
<dbReference type="KEGG" id="pchm:VFPPC_12912"/>
<dbReference type="InterPro" id="IPR038665">
    <property type="entry name" value="Voltage-dep_anion_channel_sf"/>
</dbReference>
<sequence length="475" mass="52515">MASNHAQVVRSGSRTTHPSSSEYSRESSNEEDQARPFASLSPTPTHAIQQTQGAPSPMLSLASGPSDVAATPPGVSFTTDVSPTNQLSIDAVANKAEKLRPRGTVTLKDRVACYQWTYFTMTMATGGMANVLHSAYYQAGWIVAVGIFFCLLNIVLFLMNCILISVRFYIRPGSFINSFTDQVESLFIPAFFVSIAIILINICQYGVRTCGDWLLQVLDVMFWVYISLGAVASAGLYLILWTTLELPIHMMTPTWVFPAYPLLLSGPFAANLIAASEVSGYHHSINRTAIAICAATTQGTGCLIAFMISAAFIYRLMTQKLPRDMQRPGVFISIGPFGFTAASIALLGSHAREIIPSQFLDTPIAADVIRVVSLLVALWLWGLSLWFFLVSVGSLWKYTRRQHKMPFQMTWWSFVFPNTGLVVATEVMGDNFKSQGLHIFGAIMTIILIVVWVGVFVKMLYCLRTRKLLWPEDQV</sequence>
<evidence type="ECO:0000256" key="4">
    <source>
        <dbReference type="ARBA" id="ARBA00023136"/>
    </source>
</evidence>
<comment type="caution">
    <text evidence="7">The sequence shown here is derived from an EMBL/GenBank/DDBJ whole genome shotgun (WGS) entry which is preliminary data.</text>
</comment>
<name>A0A179G5D4_METCM</name>
<feature type="transmembrane region" description="Helical" evidence="6">
    <location>
        <begin position="186"/>
        <end position="207"/>
    </location>
</feature>
<feature type="region of interest" description="Disordered" evidence="5">
    <location>
        <begin position="1"/>
        <end position="66"/>
    </location>
</feature>
<feature type="compositionally biased region" description="Polar residues" evidence="5">
    <location>
        <begin position="1"/>
        <end position="18"/>
    </location>
</feature>
<evidence type="ECO:0000256" key="5">
    <source>
        <dbReference type="SAM" id="MobiDB-lite"/>
    </source>
</evidence>
<dbReference type="RefSeq" id="XP_018149115.1">
    <property type="nucleotide sequence ID" value="XM_018290689.1"/>
</dbReference>
<feature type="compositionally biased region" description="Polar residues" evidence="5">
    <location>
        <begin position="40"/>
        <end position="54"/>
    </location>
</feature>
<dbReference type="Proteomes" id="UP000078397">
    <property type="component" value="Unassembled WGS sequence"/>
</dbReference>
<dbReference type="CDD" id="cd09317">
    <property type="entry name" value="TDT_Mae1_like"/>
    <property type="match status" value="1"/>
</dbReference>
<evidence type="ECO:0000256" key="3">
    <source>
        <dbReference type="ARBA" id="ARBA00022989"/>
    </source>
</evidence>
<evidence type="ECO:0000313" key="7">
    <source>
        <dbReference type="EMBL" id="OAQ73032.1"/>
    </source>
</evidence>
<dbReference type="AlphaFoldDB" id="A0A179G5D4"/>
<organism evidence="7 8">
    <name type="scientific">Pochonia chlamydosporia 170</name>
    <dbReference type="NCBI Taxonomy" id="1380566"/>
    <lineage>
        <taxon>Eukaryota</taxon>
        <taxon>Fungi</taxon>
        <taxon>Dikarya</taxon>
        <taxon>Ascomycota</taxon>
        <taxon>Pezizomycotina</taxon>
        <taxon>Sordariomycetes</taxon>
        <taxon>Hypocreomycetidae</taxon>
        <taxon>Hypocreales</taxon>
        <taxon>Clavicipitaceae</taxon>
        <taxon>Pochonia</taxon>
    </lineage>
</organism>
<dbReference type="InterPro" id="IPR004695">
    <property type="entry name" value="SLAC1/Mae1/Ssu1/TehA"/>
</dbReference>